<dbReference type="SUPFAM" id="SSF101874">
    <property type="entry name" value="YceI-like"/>
    <property type="match status" value="1"/>
</dbReference>
<evidence type="ECO:0000256" key="1">
    <source>
        <dbReference type="SAM" id="SignalP"/>
    </source>
</evidence>
<keyword evidence="4" id="KW-1185">Reference proteome</keyword>
<dbReference type="PANTHER" id="PTHR34406:SF1">
    <property type="entry name" value="PROTEIN YCEI"/>
    <property type="match status" value="1"/>
</dbReference>
<evidence type="ECO:0000313" key="4">
    <source>
        <dbReference type="Proteomes" id="UP000585665"/>
    </source>
</evidence>
<feature type="signal peptide" evidence="1">
    <location>
        <begin position="1"/>
        <end position="24"/>
    </location>
</feature>
<organism evidence="3 4">
    <name type="scientific">Ameyamaea chiangmaiensis</name>
    <dbReference type="NCBI Taxonomy" id="442969"/>
    <lineage>
        <taxon>Bacteria</taxon>
        <taxon>Pseudomonadati</taxon>
        <taxon>Pseudomonadota</taxon>
        <taxon>Alphaproteobacteria</taxon>
        <taxon>Acetobacterales</taxon>
        <taxon>Acetobacteraceae</taxon>
        <taxon>Ameyamaea</taxon>
    </lineage>
</organism>
<dbReference type="Proteomes" id="UP000585665">
    <property type="component" value="Unassembled WGS sequence"/>
</dbReference>
<protein>
    <submittedName>
        <fullName evidence="3">YceI family protein</fullName>
    </submittedName>
</protein>
<dbReference type="InterPro" id="IPR036761">
    <property type="entry name" value="TTHA0802/YceI-like_sf"/>
</dbReference>
<gene>
    <name evidence="3" type="ORF">HUK82_03035</name>
</gene>
<dbReference type="SMART" id="SM00867">
    <property type="entry name" value="YceI"/>
    <property type="match status" value="1"/>
</dbReference>
<feature type="chain" id="PRO_5032687966" evidence="1">
    <location>
        <begin position="25"/>
        <end position="189"/>
    </location>
</feature>
<evidence type="ECO:0000259" key="2">
    <source>
        <dbReference type="SMART" id="SM00867"/>
    </source>
</evidence>
<reference evidence="3 4" key="1">
    <citation type="submission" date="2020-06" db="EMBL/GenBank/DDBJ databases">
        <title>Description of novel acetic acid bacteria.</title>
        <authorList>
            <person name="Sombolestani A."/>
        </authorList>
    </citation>
    <scope>NUCLEOTIDE SEQUENCE [LARGE SCALE GENOMIC DNA]</scope>
    <source>
        <strain evidence="3 4">LMG 27010</strain>
    </source>
</reference>
<dbReference type="RefSeq" id="WP_176612546.1">
    <property type="nucleotide sequence ID" value="NZ_JABXXR010000011.1"/>
</dbReference>
<feature type="domain" description="Lipid/polyisoprenoid-binding YceI-like" evidence="2">
    <location>
        <begin position="26"/>
        <end position="186"/>
    </location>
</feature>
<dbReference type="EMBL" id="JABXXR010000011">
    <property type="protein sequence ID" value="NVN39543.1"/>
    <property type="molecule type" value="Genomic_DNA"/>
</dbReference>
<dbReference type="Pfam" id="PF04264">
    <property type="entry name" value="YceI"/>
    <property type="match status" value="1"/>
</dbReference>
<dbReference type="PANTHER" id="PTHR34406">
    <property type="entry name" value="PROTEIN YCEI"/>
    <property type="match status" value="1"/>
</dbReference>
<name>A0A850P9A5_9PROT</name>
<dbReference type="AlphaFoldDB" id="A0A850P9A5"/>
<comment type="caution">
    <text evidence="3">The sequence shown here is derived from an EMBL/GenBank/DDBJ whole genome shotgun (WGS) entry which is preliminary data.</text>
</comment>
<accession>A0A850P9A5</accession>
<dbReference type="Gene3D" id="2.40.128.110">
    <property type="entry name" value="Lipid/polyisoprenoid-binding, YceI-like"/>
    <property type="match status" value="1"/>
</dbReference>
<sequence>MPSIKMITALPLAAGLSLPLSAMAADWTLDPAHSTLAFSGKQTGTPFSGHFGTFNGTISFDPAHPEAGHAHVTLAMASAVTGDPQRDGALPGKDWFNVAGFPSAVFDAQSFRTTGGNAYEAVGTLTIRGISKPVTLPFTLDINGTTAHAKGHVDLVRSDFGVGQGPWASGQWVALNVGVDIDVTAQRKP</sequence>
<evidence type="ECO:0000313" key="3">
    <source>
        <dbReference type="EMBL" id="NVN39543.1"/>
    </source>
</evidence>
<proteinExistence type="predicted"/>
<dbReference type="InterPro" id="IPR007372">
    <property type="entry name" value="Lipid/polyisoprenoid-bd_YceI"/>
</dbReference>
<keyword evidence="1" id="KW-0732">Signal</keyword>